<accession>A0A8H4LF75</accession>
<name>A0A8H4LF75_9HYPO</name>
<sequence>MQRPPNPALVAQRQPHPADAHLQTPPPLSKPASAPYSIYPPAPPVKSLRLGTHNTSHPAVPIPAGPESRSPTPSRGHDARLPPAPPSEYITNTGPLDLRHKQAFTLVKEEPLKRPSSRLVPSRRRSDANSSAYRTPPEYPDQVMRIPYPLPLSTVRAASPLPSQLTSHSQGIANVAPQSSEYLERYQPVTAAVRTTEARRLRRVTASLSEENSGRGRSEQTWSDDAGDWGRVGAELRRFFTRR</sequence>
<protein>
    <submittedName>
        <fullName evidence="2">Uncharacterized protein</fullName>
    </submittedName>
</protein>
<evidence type="ECO:0000313" key="3">
    <source>
        <dbReference type="Proteomes" id="UP000554235"/>
    </source>
</evidence>
<evidence type="ECO:0000256" key="1">
    <source>
        <dbReference type="SAM" id="MobiDB-lite"/>
    </source>
</evidence>
<reference evidence="2 3" key="1">
    <citation type="submission" date="2020-01" db="EMBL/GenBank/DDBJ databases">
        <title>Identification and distribution of gene clusters putatively required for synthesis of sphingolipid metabolism inhibitors in phylogenetically diverse species of the filamentous fungus Fusarium.</title>
        <authorList>
            <person name="Kim H.-S."/>
            <person name="Busman M."/>
            <person name="Brown D.W."/>
            <person name="Divon H."/>
            <person name="Uhlig S."/>
            <person name="Proctor R.H."/>
        </authorList>
    </citation>
    <scope>NUCLEOTIDE SEQUENCE [LARGE SCALE GENOMIC DNA]</scope>
    <source>
        <strain evidence="2 3">NRRL 20459</strain>
    </source>
</reference>
<evidence type="ECO:0000313" key="2">
    <source>
        <dbReference type="EMBL" id="KAF4468322.1"/>
    </source>
</evidence>
<gene>
    <name evidence="2" type="ORF">FALBO_4805</name>
</gene>
<organism evidence="2 3">
    <name type="scientific">Fusarium albosuccineum</name>
    <dbReference type="NCBI Taxonomy" id="1237068"/>
    <lineage>
        <taxon>Eukaryota</taxon>
        <taxon>Fungi</taxon>
        <taxon>Dikarya</taxon>
        <taxon>Ascomycota</taxon>
        <taxon>Pezizomycotina</taxon>
        <taxon>Sordariomycetes</taxon>
        <taxon>Hypocreomycetidae</taxon>
        <taxon>Hypocreales</taxon>
        <taxon>Nectriaceae</taxon>
        <taxon>Fusarium</taxon>
        <taxon>Fusarium decemcellulare species complex</taxon>
    </lineage>
</organism>
<keyword evidence="3" id="KW-1185">Reference proteome</keyword>
<feature type="region of interest" description="Disordered" evidence="1">
    <location>
        <begin position="204"/>
        <end position="228"/>
    </location>
</feature>
<comment type="caution">
    <text evidence="2">The sequence shown here is derived from an EMBL/GenBank/DDBJ whole genome shotgun (WGS) entry which is preliminary data.</text>
</comment>
<dbReference type="EMBL" id="JAADYS010000633">
    <property type="protein sequence ID" value="KAF4468322.1"/>
    <property type="molecule type" value="Genomic_DNA"/>
</dbReference>
<dbReference type="Proteomes" id="UP000554235">
    <property type="component" value="Unassembled WGS sequence"/>
</dbReference>
<feature type="region of interest" description="Disordered" evidence="1">
    <location>
        <begin position="1"/>
        <end position="142"/>
    </location>
</feature>
<dbReference type="AlphaFoldDB" id="A0A8H4LF75"/>
<proteinExistence type="predicted"/>
<dbReference type="OrthoDB" id="8062037at2759"/>